<dbReference type="FunFam" id="3.40.50.2000:FF:000009">
    <property type="entry name" value="Sterol 3-beta-glucosyltransferase UGT80A2"/>
    <property type="match status" value="1"/>
</dbReference>
<accession>A0AAD4QGW0</accession>
<dbReference type="PANTHER" id="PTHR48050:SF26">
    <property type="entry name" value="STEROL 3-BETA-GLUCOSYLTRANSFERASE"/>
    <property type="match status" value="1"/>
</dbReference>
<protein>
    <submittedName>
        <fullName evidence="1">Family 1 glycosyltransferase</fullName>
    </submittedName>
</protein>
<evidence type="ECO:0000313" key="2">
    <source>
        <dbReference type="Proteomes" id="UP001201163"/>
    </source>
</evidence>
<organism evidence="1 2">
    <name type="scientific">Lactarius akahatsu</name>
    <dbReference type="NCBI Taxonomy" id="416441"/>
    <lineage>
        <taxon>Eukaryota</taxon>
        <taxon>Fungi</taxon>
        <taxon>Dikarya</taxon>
        <taxon>Basidiomycota</taxon>
        <taxon>Agaricomycotina</taxon>
        <taxon>Agaricomycetes</taxon>
        <taxon>Russulales</taxon>
        <taxon>Russulaceae</taxon>
        <taxon>Lactarius</taxon>
    </lineage>
</organism>
<dbReference type="GO" id="GO:0016125">
    <property type="term" value="P:sterol metabolic process"/>
    <property type="evidence" value="ECO:0007669"/>
    <property type="project" value="TreeGrafter"/>
</dbReference>
<name>A0AAD4QGW0_9AGAM</name>
<dbReference type="InterPro" id="IPR050426">
    <property type="entry name" value="Glycosyltransferase_28"/>
</dbReference>
<comment type="caution">
    <text evidence="1">The sequence shown here is derived from an EMBL/GenBank/DDBJ whole genome shotgun (WGS) entry which is preliminary data.</text>
</comment>
<reference evidence="1" key="1">
    <citation type="submission" date="2022-01" db="EMBL/GenBank/DDBJ databases">
        <title>Comparative genomics reveals a dynamic genome evolution in the ectomycorrhizal milk-cap (Lactarius) mushrooms.</title>
        <authorList>
            <consortium name="DOE Joint Genome Institute"/>
            <person name="Lebreton A."/>
            <person name="Tang N."/>
            <person name="Kuo A."/>
            <person name="LaButti K."/>
            <person name="Drula E."/>
            <person name="Barry K."/>
            <person name="Clum A."/>
            <person name="Lipzen A."/>
            <person name="Mousain D."/>
            <person name="Ng V."/>
            <person name="Wang R."/>
            <person name="Wang X."/>
            <person name="Dai Y."/>
            <person name="Henrissat B."/>
            <person name="Grigoriev I.V."/>
            <person name="Guerin-Laguette A."/>
            <person name="Yu F."/>
            <person name="Martin F.M."/>
        </authorList>
    </citation>
    <scope>NUCLEOTIDE SEQUENCE</scope>
    <source>
        <strain evidence="1">QP</strain>
    </source>
</reference>
<dbReference type="Proteomes" id="UP001201163">
    <property type="component" value="Unassembled WGS sequence"/>
</dbReference>
<keyword evidence="2" id="KW-1185">Reference proteome</keyword>
<dbReference type="Gene3D" id="3.40.50.2000">
    <property type="entry name" value="Glycogen Phosphorylase B"/>
    <property type="match status" value="1"/>
</dbReference>
<dbReference type="GO" id="GO:0016906">
    <property type="term" value="F:sterol 3-beta-glucosyltransferase activity"/>
    <property type="evidence" value="ECO:0007669"/>
    <property type="project" value="UniProtKB-ARBA"/>
</dbReference>
<gene>
    <name evidence="1" type="ORF">EDB92DRAFT_1180204</name>
</gene>
<evidence type="ECO:0000313" key="1">
    <source>
        <dbReference type="EMBL" id="KAH8998525.1"/>
    </source>
</evidence>
<sequence>MHIPFTNKNLTLILSWFLDNPELNWTPPPTLIDFMAKARSDGKPLVYIGFGSITVPNPKLVTERLIRAVQKSDVRAIISKGWSARASKSKDEDDVVFPEECYSLDRVPHDWLFPQLDAVLHHGGAGTTGASLRGTAFCLRVSFSPVR</sequence>
<dbReference type="AlphaFoldDB" id="A0AAD4QGW0"/>
<dbReference type="EMBL" id="JAKELL010000005">
    <property type="protein sequence ID" value="KAH8998525.1"/>
    <property type="molecule type" value="Genomic_DNA"/>
</dbReference>
<dbReference type="PANTHER" id="PTHR48050">
    <property type="entry name" value="STEROL 3-BETA-GLUCOSYLTRANSFERASE"/>
    <property type="match status" value="1"/>
</dbReference>
<dbReference type="SUPFAM" id="SSF53756">
    <property type="entry name" value="UDP-Glycosyltransferase/glycogen phosphorylase"/>
    <property type="match status" value="1"/>
</dbReference>
<proteinExistence type="predicted"/>